<sequence length="309" mass="34047">MAIIAVAGGTGPVGRTIVDGLVAHGGHKVFVLSRTTRPSENGVEYLAVNYEDIAGTSKALESNNVDTVISAMGVITKDVSNSQVQLVKAADKSSTTRRFVVSAYDMLHTREQVSNYPFAEYVFEALDELDGTTLEHTRVVNGFFLDYYGMPHWKTYMHPWINFVNVEKKWAVISGDGSAKVNLITSQDMAKFIARLMDLPKWSRVSSIAVETKSILELLEIAEKARAGSKFNVVHDDLEKLKSGKISFISEFPDIGLSQDDAEAVFAKIHYYAGTNAVLVPTEDTLNSKFPDIATKTAEEVIEESWKGK</sequence>
<dbReference type="Proteomes" id="UP000805649">
    <property type="component" value="Unassembled WGS sequence"/>
</dbReference>
<reference evidence="1 2" key="1">
    <citation type="journal article" date="2020" name="Phytopathology">
        <title>Genome Sequence Resources of Colletotrichum truncatum, C. plurivorum, C. musicola, and C. sojae: Four Species Pathogenic to Soybean (Glycine max).</title>
        <authorList>
            <person name="Rogerio F."/>
            <person name="Boufleur T.R."/>
            <person name="Ciampi-Guillardi M."/>
            <person name="Sukno S.A."/>
            <person name="Thon M.R."/>
            <person name="Massola Junior N.S."/>
            <person name="Baroncelli R."/>
        </authorList>
    </citation>
    <scope>NUCLEOTIDE SEQUENCE [LARGE SCALE GENOMIC DNA]</scope>
    <source>
        <strain evidence="1 2">CMES1059</strain>
    </source>
</reference>
<evidence type="ECO:0000313" key="1">
    <source>
        <dbReference type="EMBL" id="KAL0932295.1"/>
    </source>
</evidence>
<proteinExistence type="predicted"/>
<evidence type="ECO:0000313" key="2">
    <source>
        <dbReference type="Proteomes" id="UP000805649"/>
    </source>
</evidence>
<accession>A0ACC3YK52</accession>
<protein>
    <submittedName>
        <fullName evidence="1">NmrA-like family protein</fullName>
    </submittedName>
</protein>
<dbReference type="EMBL" id="VUJX02000009">
    <property type="protein sequence ID" value="KAL0932295.1"/>
    <property type="molecule type" value="Genomic_DNA"/>
</dbReference>
<keyword evidence="2" id="KW-1185">Reference proteome</keyword>
<gene>
    <name evidence="1" type="ORF">CTRU02_213248</name>
</gene>
<comment type="caution">
    <text evidence="1">The sequence shown here is derived from an EMBL/GenBank/DDBJ whole genome shotgun (WGS) entry which is preliminary data.</text>
</comment>
<name>A0ACC3YK52_COLTU</name>
<organism evidence="1 2">
    <name type="scientific">Colletotrichum truncatum</name>
    <name type="common">Anthracnose fungus</name>
    <name type="synonym">Colletotrichum capsici</name>
    <dbReference type="NCBI Taxonomy" id="5467"/>
    <lineage>
        <taxon>Eukaryota</taxon>
        <taxon>Fungi</taxon>
        <taxon>Dikarya</taxon>
        <taxon>Ascomycota</taxon>
        <taxon>Pezizomycotina</taxon>
        <taxon>Sordariomycetes</taxon>
        <taxon>Hypocreomycetidae</taxon>
        <taxon>Glomerellales</taxon>
        <taxon>Glomerellaceae</taxon>
        <taxon>Colletotrichum</taxon>
        <taxon>Colletotrichum truncatum species complex</taxon>
    </lineage>
</organism>